<accession>K6ZLW8</accession>
<dbReference type="Proteomes" id="UP000006251">
    <property type="component" value="Unassembled WGS sequence"/>
</dbReference>
<feature type="transmembrane region" description="Helical" evidence="1">
    <location>
        <begin position="367"/>
        <end position="385"/>
    </location>
</feature>
<dbReference type="RefSeq" id="WP_006013356.1">
    <property type="nucleotide sequence ID" value="NZ_BAEQ01000050.1"/>
</dbReference>
<organism evidence="2 3">
    <name type="scientific">Brumicola pallidula DSM 14239 = ACAM 615</name>
    <dbReference type="NCBI Taxonomy" id="1121922"/>
    <lineage>
        <taxon>Bacteria</taxon>
        <taxon>Pseudomonadati</taxon>
        <taxon>Pseudomonadota</taxon>
        <taxon>Gammaproteobacteria</taxon>
        <taxon>Alteromonadales</taxon>
        <taxon>Alteromonadaceae</taxon>
        <taxon>Brumicola</taxon>
    </lineage>
</organism>
<dbReference type="OrthoDB" id="6015856at2"/>
<feature type="transmembrane region" description="Helical" evidence="1">
    <location>
        <begin position="71"/>
        <end position="89"/>
    </location>
</feature>
<name>K6ZLW8_9ALTE</name>
<evidence type="ECO:0000256" key="1">
    <source>
        <dbReference type="SAM" id="Phobius"/>
    </source>
</evidence>
<feature type="transmembrane region" description="Helical" evidence="1">
    <location>
        <begin position="31"/>
        <end position="51"/>
    </location>
</feature>
<keyword evidence="1" id="KW-1133">Transmembrane helix</keyword>
<feature type="transmembrane region" description="Helical" evidence="1">
    <location>
        <begin position="155"/>
        <end position="175"/>
    </location>
</feature>
<feature type="transmembrane region" description="Helical" evidence="1">
    <location>
        <begin position="110"/>
        <end position="135"/>
    </location>
</feature>
<protein>
    <recommendedName>
        <fullName evidence="4">Oligosaccharide repeat unit polymerase</fullName>
    </recommendedName>
</protein>
<gene>
    <name evidence="2" type="ORF">GPAL_3017</name>
</gene>
<dbReference type="STRING" id="1121922.GCA_000428905_00490"/>
<feature type="transmembrane region" description="Helical" evidence="1">
    <location>
        <begin position="231"/>
        <end position="248"/>
    </location>
</feature>
<dbReference type="AlphaFoldDB" id="K6ZLW8"/>
<evidence type="ECO:0000313" key="3">
    <source>
        <dbReference type="Proteomes" id="UP000006251"/>
    </source>
</evidence>
<dbReference type="EMBL" id="BAEQ01000050">
    <property type="protein sequence ID" value="GAC29868.1"/>
    <property type="molecule type" value="Genomic_DNA"/>
</dbReference>
<feature type="transmembrane region" description="Helical" evidence="1">
    <location>
        <begin position="392"/>
        <end position="412"/>
    </location>
</feature>
<keyword evidence="1" id="KW-0472">Membrane</keyword>
<comment type="caution">
    <text evidence="2">The sequence shown here is derived from an EMBL/GenBank/DDBJ whole genome shotgun (WGS) entry which is preliminary data.</text>
</comment>
<feature type="transmembrane region" description="Helical" evidence="1">
    <location>
        <begin position="182"/>
        <end position="211"/>
    </location>
</feature>
<sequence length="416" mass="48490">MLIDVFVVSIMIILFESKIVGQKNYLPFSPLFIFMAAYNLIFVIPTILIALPGGELFYMARLDVSYYDTYLNYNRVFFYFFCCLTILSFDKTKTIFKKKQITKIVPRSWVLFLFFLAFIAKFVYLGTGLGFNPVLILERIIYPREFTSIKVGTGLINYLQTALTLLTYFMAAILYQQKKNSINLILLVLAALLFFVAGAKQQVIWLAFVYIMLKNKGNNSVDFNLVKNIKYLLAICTLVVFSFAIMIVRADNDSLLEKLVKYQRESYYSALVLSDYDWQLEYSINGVVDTIASPIPRSLWPDKPFLGYYNRYWRQRYEPKTVRYHTSTFGFIAESHMLVGSLGSILYAFIFFLLVKYCYVGFLRSSSYIGVFFPIYLTTLLYFFLRSGFTGFTLVNTLFTLIICVLTVRKIYRLRY</sequence>
<reference evidence="3" key="1">
    <citation type="journal article" date="2014" name="Environ. Microbiol.">
        <title>Comparative genomics of the marine bacterial genus Glaciecola reveals the high degree of genomic diversity and genomic characteristic for cold adaptation.</title>
        <authorList>
            <person name="Qin Q.L."/>
            <person name="Xie B.B."/>
            <person name="Yu Y."/>
            <person name="Shu Y.L."/>
            <person name="Rong J.C."/>
            <person name="Zhang Y.J."/>
            <person name="Zhao D.L."/>
            <person name="Chen X.L."/>
            <person name="Zhang X.Y."/>
            <person name="Chen B."/>
            <person name="Zhou B.C."/>
            <person name="Zhang Y.Z."/>
        </authorList>
    </citation>
    <scope>NUCLEOTIDE SEQUENCE [LARGE SCALE GENOMIC DNA]</scope>
    <source>
        <strain evidence="3">ACAM 615</strain>
    </source>
</reference>
<proteinExistence type="predicted"/>
<keyword evidence="3" id="KW-1185">Reference proteome</keyword>
<keyword evidence="1" id="KW-0812">Transmembrane</keyword>
<evidence type="ECO:0008006" key="4">
    <source>
        <dbReference type="Google" id="ProtNLM"/>
    </source>
</evidence>
<evidence type="ECO:0000313" key="2">
    <source>
        <dbReference type="EMBL" id="GAC29868.1"/>
    </source>
</evidence>
<feature type="transmembrane region" description="Helical" evidence="1">
    <location>
        <begin position="337"/>
        <end position="355"/>
    </location>
</feature>